<dbReference type="AlphaFoldDB" id="A0AAE9I7C5"/>
<keyword evidence="4 9" id="KW-0732">Signal</keyword>
<evidence type="ECO:0000256" key="2">
    <source>
        <dbReference type="ARBA" id="ARBA00022487"/>
    </source>
</evidence>
<reference evidence="10" key="1">
    <citation type="journal article" date="2022" name="Microbiol. Resour. Announc.">
        <title>Genome Sequence of Cupriavidus campinensis Strain G5, a Member of a Bacterial Consortium Capable of Polyethylene Degradation.</title>
        <authorList>
            <person name="Schneider B."/>
            <person name="Pfeiffer F."/>
            <person name="Dyall-Smith M."/>
            <person name="Kunte H.J."/>
        </authorList>
    </citation>
    <scope>NUCLEOTIDE SEQUENCE</scope>
    <source>
        <strain evidence="10">G5</strain>
    </source>
</reference>
<evidence type="ECO:0000256" key="3">
    <source>
        <dbReference type="ARBA" id="ARBA00022723"/>
    </source>
</evidence>
<dbReference type="GO" id="GO:0052689">
    <property type="term" value="F:carboxylic ester hydrolase activity"/>
    <property type="evidence" value="ECO:0007669"/>
    <property type="project" value="UniProtKB-KW"/>
</dbReference>
<evidence type="ECO:0000313" key="10">
    <source>
        <dbReference type="EMBL" id="URF07606.1"/>
    </source>
</evidence>
<keyword evidence="5 10" id="KW-0378">Hydrolase</keyword>
<evidence type="ECO:0000256" key="1">
    <source>
        <dbReference type="ARBA" id="ARBA00006249"/>
    </source>
</evidence>
<comment type="similarity">
    <text evidence="1">Belongs to the tannase family.</text>
</comment>
<keyword evidence="2" id="KW-0719">Serine esterase</keyword>
<dbReference type="InterPro" id="IPR011118">
    <property type="entry name" value="Tannase/feruloyl_esterase"/>
</dbReference>
<proteinExistence type="inferred from homology"/>
<dbReference type="GO" id="GO:0046872">
    <property type="term" value="F:metal ion binding"/>
    <property type="evidence" value="ECO:0007669"/>
    <property type="project" value="UniProtKB-KW"/>
</dbReference>
<reference evidence="10" key="2">
    <citation type="submission" date="2022-05" db="EMBL/GenBank/DDBJ databases">
        <authorList>
            <person name="Kunte H.-J."/>
        </authorList>
    </citation>
    <scope>NUCLEOTIDE SEQUENCE</scope>
    <source>
        <strain evidence="10">G5</strain>
    </source>
</reference>
<dbReference type="EMBL" id="CP097331">
    <property type="protein sequence ID" value="URF07606.1"/>
    <property type="molecule type" value="Genomic_DNA"/>
</dbReference>
<evidence type="ECO:0000256" key="8">
    <source>
        <dbReference type="SAM" id="MobiDB-lite"/>
    </source>
</evidence>
<dbReference type="PANTHER" id="PTHR33938:SF15">
    <property type="entry name" value="FERULOYL ESTERASE B-RELATED"/>
    <property type="match status" value="1"/>
</dbReference>
<sequence>MTSGSNIRRRLALLAAACAATALMAACGGGDDAPSASSGAPGTAPGTDNPDNPTQPAQPTLSALEACNALNGASVPASALTLASGGATVTAATLIAADATGNTLGEYCQVRGAIAPVDAAASNINFAVNLPTQWNGKGIQFGGGGFDGTLIDGTETVRFALPDDPAPLARGYATWGDDSGHQSTSITDGRFATNDEQLANYGGDTLKKTHDVALAMIRQRYGRAPTRAYFLGTSTGGRDALSYIQRWPADYDGVIANEPALNYTGTRLSNVAVGRALYLNGGAGWLNINKTLMVQAAAMAACDTLDGVADKVVSNVEGCRLGAMQVLANLRCPGGTDTGDTCLSDAQIATVKTIEQPLQLTYPLANGVTVAGGYNILEGALVAGPFTTRDLGTRPVPGNPATTADANMYLTGDQWVKYFVTRAATFDALTFDPASPGSWTSRVQTVSALTDATNPDLSAFLAKGGRLILLHGLADEVISPNSTIAWYKAVIARVGQAAVDQGITFYTVPGMGHGTGSFLPAWNSLTALENWVEMGVAPGQRTVMDTNAGTYGRTRPLCQYPAWPKYKGSGSQDAAINYTCEGASGIVQSCLNLPAVATTWKGGNTNGEELSVRVDPATLKYTVTIDASLQRTAGVTRTGQLVSQGGCTYASDENGANFTFTGGGVLAGGVAPVSGAGFLPLVAFQTVSSDFKAVADIYNVNGVQTAVAGGAVTLRTGSARLRSSAATWQTCSATAAGGFMVYDAACANTTKGYIVWNPARNAFDYYVGGTIAAGDGVLSGSLISGIVNGIPVPVVLTRSATAYGMNVYASQPTAPLTAGAADGRYRMMGTDGSQVSADLNATAIVRDGASGVLTYNQPVAGVLDASGGVVASYLSNGGLLIGTSAGRFELGLLN</sequence>
<protein>
    <submittedName>
        <fullName evidence="10">Tannase/feruloyl esterase family alpha/beta hydrolase</fullName>
    </submittedName>
</protein>
<dbReference type="KEGG" id="ccam:M5D45_20655"/>
<evidence type="ECO:0000256" key="9">
    <source>
        <dbReference type="SAM" id="SignalP"/>
    </source>
</evidence>
<evidence type="ECO:0000256" key="7">
    <source>
        <dbReference type="ARBA" id="ARBA00023157"/>
    </source>
</evidence>
<dbReference type="Proteomes" id="UP001056132">
    <property type="component" value="Chromosome 2"/>
</dbReference>
<keyword evidence="7" id="KW-1015">Disulfide bond</keyword>
<dbReference type="InterPro" id="IPR029058">
    <property type="entry name" value="AB_hydrolase_fold"/>
</dbReference>
<feature type="compositionally biased region" description="Low complexity" evidence="8">
    <location>
        <begin position="34"/>
        <end position="47"/>
    </location>
</feature>
<dbReference type="Gene3D" id="3.40.50.1820">
    <property type="entry name" value="alpha/beta hydrolase"/>
    <property type="match status" value="1"/>
</dbReference>
<evidence type="ECO:0000256" key="6">
    <source>
        <dbReference type="ARBA" id="ARBA00022837"/>
    </source>
</evidence>
<feature type="compositionally biased region" description="Polar residues" evidence="8">
    <location>
        <begin position="49"/>
        <end position="59"/>
    </location>
</feature>
<name>A0AAE9I7C5_9BURK</name>
<dbReference type="Pfam" id="PF07519">
    <property type="entry name" value="Tannase"/>
    <property type="match status" value="1"/>
</dbReference>
<evidence type="ECO:0000313" key="11">
    <source>
        <dbReference type="Proteomes" id="UP001056132"/>
    </source>
</evidence>
<evidence type="ECO:0000256" key="5">
    <source>
        <dbReference type="ARBA" id="ARBA00022801"/>
    </source>
</evidence>
<evidence type="ECO:0000256" key="4">
    <source>
        <dbReference type="ARBA" id="ARBA00022729"/>
    </source>
</evidence>
<dbReference type="PANTHER" id="PTHR33938">
    <property type="entry name" value="FERULOYL ESTERASE B-RELATED"/>
    <property type="match status" value="1"/>
</dbReference>
<dbReference type="SUPFAM" id="SSF53474">
    <property type="entry name" value="alpha/beta-Hydrolases"/>
    <property type="match status" value="1"/>
</dbReference>
<dbReference type="RefSeq" id="WP_244845151.1">
    <property type="nucleotide sequence ID" value="NZ_CAJPVH010000111.1"/>
</dbReference>
<feature type="region of interest" description="Disordered" evidence="8">
    <location>
        <begin position="34"/>
        <end position="59"/>
    </location>
</feature>
<gene>
    <name evidence="10" type="ORF">M5D45_20655</name>
</gene>
<keyword evidence="3" id="KW-0479">Metal-binding</keyword>
<accession>A0AAE9I7C5</accession>
<keyword evidence="6" id="KW-0106">Calcium</keyword>
<feature type="signal peptide" evidence="9">
    <location>
        <begin position="1"/>
        <end position="25"/>
    </location>
</feature>
<feature type="chain" id="PRO_5042254584" evidence="9">
    <location>
        <begin position="26"/>
        <end position="894"/>
    </location>
</feature>
<organism evidence="10 11">
    <name type="scientific">Cupriavidus campinensis</name>
    <dbReference type="NCBI Taxonomy" id="151783"/>
    <lineage>
        <taxon>Bacteria</taxon>
        <taxon>Pseudomonadati</taxon>
        <taxon>Pseudomonadota</taxon>
        <taxon>Betaproteobacteria</taxon>
        <taxon>Burkholderiales</taxon>
        <taxon>Burkholderiaceae</taxon>
        <taxon>Cupriavidus</taxon>
    </lineage>
</organism>